<dbReference type="Pfam" id="PF00271">
    <property type="entry name" value="Helicase_C"/>
    <property type="match status" value="1"/>
</dbReference>
<dbReference type="AlphaFoldDB" id="A0A1G8CMV2"/>
<evidence type="ECO:0000256" key="8">
    <source>
        <dbReference type="ARBA" id="ARBA00034617"/>
    </source>
</evidence>
<keyword evidence="3" id="KW-0378">Hydrolase</keyword>
<dbReference type="GO" id="GO:0005694">
    <property type="term" value="C:chromosome"/>
    <property type="evidence" value="ECO:0007669"/>
    <property type="project" value="TreeGrafter"/>
</dbReference>
<dbReference type="GO" id="GO:0005524">
    <property type="term" value="F:ATP binding"/>
    <property type="evidence" value="ECO:0007669"/>
    <property type="project" value="UniProtKB-KW"/>
</dbReference>
<dbReference type="GO" id="GO:0006310">
    <property type="term" value="P:DNA recombination"/>
    <property type="evidence" value="ECO:0007669"/>
    <property type="project" value="InterPro"/>
</dbReference>
<dbReference type="InterPro" id="IPR029057">
    <property type="entry name" value="PRTase-like"/>
</dbReference>
<organism evidence="12 13">
    <name type="scientific">Bacteroides ovatus</name>
    <dbReference type="NCBI Taxonomy" id="28116"/>
    <lineage>
        <taxon>Bacteria</taxon>
        <taxon>Pseudomonadati</taxon>
        <taxon>Bacteroidota</taxon>
        <taxon>Bacteroidia</taxon>
        <taxon>Bacteroidales</taxon>
        <taxon>Bacteroidaceae</taxon>
        <taxon>Bacteroides</taxon>
    </lineage>
</organism>
<dbReference type="CDD" id="cd06223">
    <property type="entry name" value="PRTases_typeI"/>
    <property type="match status" value="1"/>
</dbReference>
<dbReference type="GO" id="GO:0009378">
    <property type="term" value="F:four-way junction helicase activity"/>
    <property type="evidence" value="ECO:0007669"/>
    <property type="project" value="TreeGrafter"/>
</dbReference>
<accession>A0A1G8CMV2</accession>
<evidence type="ECO:0000256" key="1">
    <source>
        <dbReference type="ARBA" id="ARBA00005446"/>
    </source>
</evidence>
<feature type="domain" description="Helicase ATP-binding" evidence="10">
    <location>
        <begin position="28"/>
        <end position="197"/>
    </location>
</feature>
<sequence>MITREQAEVTLKQVFGLEHFFDEQWNTIERLLNGERMLLIECTGFGKSLCYQFPAVLLDGVTIIFSPLIALMRDQVKNLNKRNIPARYINSEQTPEENTQAIQDTLDGLVKILYIAPERQENQEWIEATRQMKLAMVVIDEARTISVWGHDFRPAFRRIINLVNLLPKTMPILATTATATLRVQQDIERQIGGNLQTIRGNLVRDNFHLYVVETKSENEKMIGLAHWLDQMPGTGLIYVGTRVQTEQYANWLTSEGINCVAYHAGLASDQRKDIETGLMDNRWKCVISTNALGMGIDKPDIRFIIHTQIPASPIHYYQEIGRAGRDGKPTTALLFYNSATDAKGVEEDYKLPLSFITSARPSIDKYRKVIELLQEEPLGLFDLMRKTNLKQTPVNTIKADLIEQNIIKEVIYSGHKKYEYQFGANDLNTENFEALRAAKLKDLDKMVEYVYSKAPRMKFLCEFLGDFNLDYYKNCDNTTLKKLHINMSKDDLQRITLFWENYFPILSVENSKSNLINGVAGAYYGTSNVGNLIHRSKYEGGGDFPDFLQEITLRAFRKHYANKEFDLILYVPPTVSGELVRNFAYKVGNALKIPVSDLLIKTHETEAQKVFQNNVLKKDNVIDSFTITEPDLIQGKRILLIDDIYDSGATIKEIGKLLTKMEAVEIAPLVIAKTIGGDDI</sequence>
<gene>
    <name evidence="12" type="ORF">SAMN05192582_100669</name>
</gene>
<evidence type="ECO:0000256" key="9">
    <source>
        <dbReference type="ARBA" id="ARBA00034808"/>
    </source>
</evidence>
<dbReference type="RefSeq" id="WP_074636198.1">
    <property type="nucleotide sequence ID" value="NZ_FNDO01000006.1"/>
</dbReference>
<dbReference type="InterPro" id="IPR004589">
    <property type="entry name" value="DNA_helicase_ATP-dep_RecQ"/>
</dbReference>
<dbReference type="GO" id="GO:0016787">
    <property type="term" value="F:hydrolase activity"/>
    <property type="evidence" value="ECO:0007669"/>
    <property type="project" value="UniProtKB-KW"/>
</dbReference>
<evidence type="ECO:0000313" key="12">
    <source>
        <dbReference type="EMBL" id="SDH46897.1"/>
    </source>
</evidence>
<dbReference type="EMBL" id="FNDO01000006">
    <property type="protein sequence ID" value="SDH46897.1"/>
    <property type="molecule type" value="Genomic_DNA"/>
</dbReference>
<dbReference type="CDD" id="cd17920">
    <property type="entry name" value="DEXHc_RecQ"/>
    <property type="match status" value="1"/>
</dbReference>
<evidence type="ECO:0000256" key="5">
    <source>
        <dbReference type="ARBA" id="ARBA00022840"/>
    </source>
</evidence>
<keyword evidence="2" id="KW-0547">Nucleotide-binding</keyword>
<dbReference type="InterPro" id="IPR011545">
    <property type="entry name" value="DEAD/DEAH_box_helicase_dom"/>
</dbReference>
<dbReference type="GO" id="GO:0043138">
    <property type="term" value="F:3'-5' DNA helicase activity"/>
    <property type="evidence" value="ECO:0007669"/>
    <property type="project" value="UniProtKB-EC"/>
</dbReference>
<comment type="similarity">
    <text evidence="1">Belongs to the helicase family. RecQ subfamily.</text>
</comment>
<evidence type="ECO:0000313" key="13">
    <source>
        <dbReference type="Proteomes" id="UP000181870"/>
    </source>
</evidence>
<dbReference type="Gene3D" id="3.40.50.2020">
    <property type="match status" value="1"/>
</dbReference>
<reference evidence="12 13" key="1">
    <citation type="submission" date="2016-10" db="EMBL/GenBank/DDBJ databases">
        <authorList>
            <person name="de Groot N.N."/>
        </authorList>
    </citation>
    <scope>NUCLEOTIDE SEQUENCE [LARGE SCALE GENOMIC DNA]</scope>
    <source>
        <strain evidence="12 13">NLAE-zl-C57</strain>
    </source>
</reference>
<dbReference type="InterPro" id="IPR014001">
    <property type="entry name" value="Helicase_ATP-bd"/>
</dbReference>
<keyword evidence="4 12" id="KW-0347">Helicase</keyword>
<evidence type="ECO:0000259" key="10">
    <source>
        <dbReference type="PROSITE" id="PS51192"/>
    </source>
</evidence>
<dbReference type="Pfam" id="PF00156">
    <property type="entry name" value="Pribosyltran"/>
    <property type="match status" value="1"/>
</dbReference>
<keyword evidence="5" id="KW-0067">ATP-binding</keyword>
<evidence type="ECO:0000259" key="11">
    <source>
        <dbReference type="PROSITE" id="PS51194"/>
    </source>
</evidence>
<dbReference type="GO" id="GO:0003677">
    <property type="term" value="F:DNA binding"/>
    <property type="evidence" value="ECO:0007669"/>
    <property type="project" value="UniProtKB-KW"/>
</dbReference>
<dbReference type="InterPro" id="IPR001650">
    <property type="entry name" value="Helicase_C-like"/>
</dbReference>
<dbReference type="EC" id="5.6.2.4" evidence="9"/>
<evidence type="ECO:0000256" key="3">
    <source>
        <dbReference type="ARBA" id="ARBA00022801"/>
    </source>
</evidence>
<evidence type="ECO:0000256" key="2">
    <source>
        <dbReference type="ARBA" id="ARBA00022741"/>
    </source>
</evidence>
<dbReference type="InterPro" id="IPR000836">
    <property type="entry name" value="PRTase_dom"/>
</dbReference>
<keyword evidence="7" id="KW-0413">Isomerase</keyword>
<proteinExistence type="inferred from homology"/>
<dbReference type="SMART" id="SM00487">
    <property type="entry name" value="DEXDc"/>
    <property type="match status" value="1"/>
</dbReference>
<dbReference type="Gene3D" id="3.40.50.300">
    <property type="entry name" value="P-loop containing nucleotide triphosphate hydrolases"/>
    <property type="match status" value="2"/>
</dbReference>
<dbReference type="PROSITE" id="PS51194">
    <property type="entry name" value="HELICASE_CTER"/>
    <property type="match status" value="1"/>
</dbReference>
<dbReference type="Pfam" id="PF00270">
    <property type="entry name" value="DEAD"/>
    <property type="match status" value="1"/>
</dbReference>
<name>A0A1G8CMV2_BACOV</name>
<evidence type="ECO:0000256" key="6">
    <source>
        <dbReference type="ARBA" id="ARBA00023125"/>
    </source>
</evidence>
<dbReference type="SUPFAM" id="SSF52540">
    <property type="entry name" value="P-loop containing nucleoside triphosphate hydrolases"/>
    <property type="match status" value="1"/>
</dbReference>
<dbReference type="InterPro" id="IPR027417">
    <property type="entry name" value="P-loop_NTPase"/>
</dbReference>
<dbReference type="SUPFAM" id="SSF53271">
    <property type="entry name" value="PRTase-like"/>
    <property type="match status" value="1"/>
</dbReference>
<dbReference type="GO" id="GO:0006281">
    <property type="term" value="P:DNA repair"/>
    <property type="evidence" value="ECO:0007669"/>
    <property type="project" value="TreeGrafter"/>
</dbReference>
<dbReference type="NCBIfam" id="TIGR00614">
    <property type="entry name" value="recQ_fam"/>
    <property type="match status" value="1"/>
</dbReference>
<feature type="domain" description="Helicase C-terminal" evidence="11">
    <location>
        <begin position="223"/>
        <end position="384"/>
    </location>
</feature>
<dbReference type="Proteomes" id="UP000181870">
    <property type="component" value="Unassembled WGS sequence"/>
</dbReference>
<dbReference type="PROSITE" id="PS51192">
    <property type="entry name" value="HELICASE_ATP_BIND_1"/>
    <property type="match status" value="1"/>
</dbReference>
<evidence type="ECO:0000256" key="4">
    <source>
        <dbReference type="ARBA" id="ARBA00022806"/>
    </source>
</evidence>
<dbReference type="PANTHER" id="PTHR13710:SF105">
    <property type="entry name" value="ATP-DEPENDENT DNA HELICASE Q1"/>
    <property type="match status" value="1"/>
</dbReference>
<dbReference type="GO" id="GO:0005737">
    <property type="term" value="C:cytoplasm"/>
    <property type="evidence" value="ECO:0007669"/>
    <property type="project" value="TreeGrafter"/>
</dbReference>
<dbReference type="SMART" id="SM00490">
    <property type="entry name" value="HELICc"/>
    <property type="match status" value="1"/>
</dbReference>
<evidence type="ECO:0000256" key="7">
    <source>
        <dbReference type="ARBA" id="ARBA00023235"/>
    </source>
</evidence>
<comment type="catalytic activity">
    <reaction evidence="8">
        <text>Couples ATP hydrolysis with the unwinding of duplex DNA by translocating in the 3'-5' direction.</text>
        <dbReference type="EC" id="5.6.2.4"/>
    </reaction>
</comment>
<dbReference type="PANTHER" id="PTHR13710">
    <property type="entry name" value="DNA HELICASE RECQ FAMILY MEMBER"/>
    <property type="match status" value="1"/>
</dbReference>
<keyword evidence="6" id="KW-0238">DNA-binding</keyword>
<protein>
    <recommendedName>
        <fullName evidence="9">DNA 3'-5' helicase</fullName>
        <ecNumber evidence="9">5.6.2.4</ecNumber>
    </recommendedName>
</protein>